<dbReference type="EMBL" id="BLLK01000020">
    <property type="protein sequence ID" value="GFH44837.1"/>
    <property type="molecule type" value="Genomic_DNA"/>
</dbReference>
<proteinExistence type="predicted"/>
<protein>
    <submittedName>
        <fullName evidence="1">Uncharacterized protein</fullName>
    </submittedName>
</protein>
<sequence length="161" mass="18123">MIGKSYPDLGTEISRRLNIPQPEEICIDDMLHIHRSLEKVDLQSVDLDCTDIGNCTYKNYDDYEDGCKEAKRGDSNRIGTMLKIKFELKCELGNVTYTNYPFCSAKSCENNNLHYRVDATLQELEHNTDCAVNLLEVRASGVKASAVQALVVLVSTSVLLW</sequence>
<dbReference type="AlphaFoldDB" id="A0AAD3GZ97"/>
<name>A0AAD3GZ97_9STRA</name>
<gene>
    <name evidence="1" type="ORF">CTEN210_01311</name>
</gene>
<evidence type="ECO:0000313" key="1">
    <source>
        <dbReference type="EMBL" id="GFH44837.1"/>
    </source>
</evidence>
<reference evidence="1 2" key="1">
    <citation type="journal article" date="2021" name="Sci. Rep.">
        <title>The genome of the diatom Chaetoceros tenuissimus carries an ancient integrated fragment of an extant virus.</title>
        <authorList>
            <person name="Hongo Y."/>
            <person name="Kimura K."/>
            <person name="Takaki Y."/>
            <person name="Yoshida Y."/>
            <person name="Baba S."/>
            <person name="Kobayashi G."/>
            <person name="Nagasaki K."/>
            <person name="Hano T."/>
            <person name="Tomaru Y."/>
        </authorList>
    </citation>
    <scope>NUCLEOTIDE SEQUENCE [LARGE SCALE GENOMIC DNA]</scope>
    <source>
        <strain evidence="1 2">NIES-3715</strain>
    </source>
</reference>
<dbReference type="Proteomes" id="UP001054902">
    <property type="component" value="Unassembled WGS sequence"/>
</dbReference>
<evidence type="ECO:0000313" key="2">
    <source>
        <dbReference type="Proteomes" id="UP001054902"/>
    </source>
</evidence>
<keyword evidence="2" id="KW-1185">Reference proteome</keyword>
<accession>A0AAD3GZ97</accession>
<comment type="caution">
    <text evidence="1">The sequence shown here is derived from an EMBL/GenBank/DDBJ whole genome shotgun (WGS) entry which is preliminary data.</text>
</comment>
<organism evidence="1 2">
    <name type="scientific">Chaetoceros tenuissimus</name>
    <dbReference type="NCBI Taxonomy" id="426638"/>
    <lineage>
        <taxon>Eukaryota</taxon>
        <taxon>Sar</taxon>
        <taxon>Stramenopiles</taxon>
        <taxon>Ochrophyta</taxon>
        <taxon>Bacillariophyta</taxon>
        <taxon>Coscinodiscophyceae</taxon>
        <taxon>Chaetocerotophycidae</taxon>
        <taxon>Chaetocerotales</taxon>
        <taxon>Chaetocerotaceae</taxon>
        <taxon>Chaetoceros</taxon>
    </lineage>
</organism>